<reference evidence="1 2" key="1">
    <citation type="submission" date="2018-06" db="EMBL/GenBank/DDBJ databases">
        <title>Genomic Encyclopedia of Type Strains, Phase IV (KMG-IV): sequencing the most valuable type-strain genomes for metagenomic binning, comparative biology and taxonomic classification.</title>
        <authorList>
            <person name="Goeker M."/>
        </authorList>
    </citation>
    <scope>NUCLEOTIDE SEQUENCE [LARGE SCALE GENOMIC DNA]</scope>
    <source>
        <strain evidence="1 2">DSM 45521</strain>
    </source>
</reference>
<dbReference type="InterPro" id="IPR002514">
    <property type="entry name" value="Transposase_8"/>
</dbReference>
<dbReference type="Pfam" id="PF01527">
    <property type="entry name" value="HTH_Tnp_1"/>
    <property type="match status" value="1"/>
</dbReference>
<dbReference type="AlphaFoldDB" id="A0A318RA83"/>
<evidence type="ECO:0000313" key="1">
    <source>
        <dbReference type="EMBL" id="PYE11862.1"/>
    </source>
</evidence>
<dbReference type="Gene3D" id="1.10.10.10">
    <property type="entry name" value="Winged helix-like DNA-binding domain superfamily/Winged helix DNA-binding domain"/>
    <property type="match status" value="1"/>
</dbReference>
<dbReference type="GO" id="GO:0003677">
    <property type="term" value="F:DNA binding"/>
    <property type="evidence" value="ECO:0007669"/>
    <property type="project" value="InterPro"/>
</dbReference>
<dbReference type="InterPro" id="IPR036388">
    <property type="entry name" value="WH-like_DNA-bd_sf"/>
</dbReference>
<name>A0A318RA83_WILLI</name>
<dbReference type="Proteomes" id="UP000247591">
    <property type="component" value="Unassembled WGS sequence"/>
</dbReference>
<dbReference type="GO" id="GO:0004803">
    <property type="term" value="F:transposase activity"/>
    <property type="evidence" value="ECO:0007669"/>
    <property type="project" value="InterPro"/>
</dbReference>
<evidence type="ECO:0000313" key="2">
    <source>
        <dbReference type="Proteomes" id="UP000247591"/>
    </source>
</evidence>
<dbReference type="SUPFAM" id="SSF46689">
    <property type="entry name" value="Homeodomain-like"/>
    <property type="match status" value="1"/>
</dbReference>
<dbReference type="EMBL" id="QJSP01000029">
    <property type="protein sequence ID" value="PYE11862.1"/>
    <property type="molecule type" value="Genomic_DNA"/>
</dbReference>
<gene>
    <name evidence="1" type="ORF">DFR67_12929</name>
</gene>
<proteinExistence type="predicted"/>
<dbReference type="GO" id="GO:0006313">
    <property type="term" value="P:DNA transposition"/>
    <property type="evidence" value="ECO:0007669"/>
    <property type="project" value="InterPro"/>
</dbReference>
<keyword evidence="2" id="KW-1185">Reference proteome</keyword>
<organism evidence="1 2">
    <name type="scientific">Williamsia limnetica</name>
    <dbReference type="NCBI Taxonomy" id="882452"/>
    <lineage>
        <taxon>Bacteria</taxon>
        <taxon>Bacillati</taxon>
        <taxon>Actinomycetota</taxon>
        <taxon>Actinomycetes</taxon>
        <taxon>Mycobacteriales</taxon>
        <taxon>Nocardiaceae</taxon>
        <taxon>Williamsia</taxon>
    </lineage>
</organism>
<dbReference type="InterPro" id="IPR009057">
    <property type="entry name" value="Homeodomain-like_sf"/>
</dbReference>
<comment type="caution">
    <text evidence="1">The sequence shown here is derived from an EMBL/GenBank/DDBJ whole genome shotgun (WGS) entry which is preliminary data.</text>
</comment>
<sequence length="103" mass="11882">MPKKYDEATRAKAVRLVVEHRDEYPSEYAAITATAKRLKLTPETLRKWVRQQEVDQGGKPGVTREEAAEVRVLKRKVLELEETVEILKAATTFFARESDPRQQ</sequence>
<protein>
    <submittedName>
        <fullName evidence="1">Transposase</fullName>
    </submittedName>
</protein>
<dbReference type="OrthoDB" id="4426778at2"/>
<accession>A0A318RA83</accession>